<dbReference type="AlphaFoldDB" id="A0A140CX39"/>
<protein>
    <recommendedName>
        <fullName evidence="1">SnoaL-like domain-containing protein</fullName>
    </recommendedName>
</protein>
<proteinExistence type="predicted"/>
<dbReference type="Pfam" id="PF12680">
    <property type="entry name" value="SnoaL_2"/>
    <property type="match status" value="1"/>
</dbReference>
<feature type="domain" description="SnoaL-like" evidence="1">
    <location>
        <begin position="17"/>
        <end position="129"/>
    </location>
</feature>
<dbReference type="EMBL" id="KU194228">
    <property type="protein sequence ID" value="AMJ39619.1"/>
    <property type="molecule type" value="Genomic_DNA"/>
</dbReference>
<evidence type="ECO:0000259" key="1">
    <source>
        <dbReference type="Pfam" id="PF12680"/>
    </source>
</evidence>
<accession>A0A140CX39</accession>
<dbReference type="InterPro" id="IPR032710">
    <property type="entry name" value="NTF2-like_dom_sf"/>
</dbReference>
<name>A0A140CX39_9NOCA</name>
<dbReference type="SUPFAM" id="SSF54427">
    <property type="entry name" value="NTF2-like"/>
    <property type="match status" value="1"/>
</dbReference>
<dbReference type="Gene3D" id="3.10.450.50">
    <property type="match status" value="1"/>
</dbReference>
<evidence type="ECO:0000313" key="2">
    <source>
        <dbReference type="EMBL" id="AMJ39619.1"/>
    </source>
</evidence>
<organism evidence="2">
    <name type="scientific">Rhodococcus sp. TMP1</name>
    <dbReference type="NCBI Taxonomy" id="1072366"/>
    <lineage>
        <taxon>Bacteria</taxon>
        <taxon>Bacillati</taxon>
        <taxon>Actinomycetota</taxon>
        <taxon>Actinomycetes</taxon>
        <taxon>Mycobacteriales</taxon>
        <taxon>Nocardiaceae</taxon>
        <taxon>Rhodococcus</taxon>
    </lineage>
</organism>
<reference evidence="2" key="1">
    <citation type="submission" date="2015-11" db="EMBL/GenBank/DDBJ databases">
        <title>Characterization of 1,8-cineole degradation encoding operon from Rhodococcus sp. TMP1.</title>
        <authorList>
            <person name="Jakubovska J."/>
            <person name="Meskys R."/>
        </authorList>
    </citation>
    <scope>NUCLEOTIDE SEQUENCE</scope>
    <source>
        <strain evidence="2">TMP1</strain>
    </source>
</reference>
<sequence>MTTQTSNARTSAAVPVVEKFIEAYNSGDVAAILEVTAPDLTLEHHNRGVKLDSAQAFADLLASFAGAFPDKHFENRRALHVVDDNTVLVEQTWVATAIADVPGWAQTGETVRLELCTRFTVQDGLVTEYHDYG</sequence>
<dbReference type="InterPro" id="IPR037401">
    <property type="entry name" value="SnoaL-like"/>
</dbReference>